<dbReference type="GO" id="GO:0016491">
    <property type="term" value="F:oxidoreductase activity"/>
    <property type="evidence" value="ECO:0007669"/>
    <property type="project" value="UniProtKB-KW"/>
</dbReference>
<dbReference type="PANTHER" id="PTHR10707">
    <property type="entry name" value="CYTOCHROME C OXIDASE SUBUNIT IV"/>
    <property type="match status" value="1"/>
</dbReference>
<evidence type="ECO:0000256" key="10">
    <source>
        <dbReference type="RuleBase" id="RU367145"/>
    </source>
</evidence>
<comment type="similarity">
    <text evidence="2 10">Belongs to the cytochrome c oxidase IV family.</text>
</comment>
<keyword evidence="3 10" id="KW-0812">Transmembrane</keyword>
<proteinExistence type="inferred from homology"/>
<evidence type="ECO:0000313" key="12">
    <source>
        <dbReference type="Proteomes" id="UP001152888"/>
    </source>
</evidence>
<dbReference type="GO" id="GO:0006123">
    <property type="term" value="P:mitochondrial electron transport, cytochrome c to oxygen"/>
    <property type="evidence" value="ECO:0007669"/>
    <property type="project" value="InterPro"/>
</dbReference>
<protein>
    <recommendedName>
        <fullName evidence="10">Cytochrome c oxidase subunit 4</fullName>
    </recommendedName>
</protein>
<evidence type="ECO:0000313" key="11">
    <source>
        <dbReference type="EMBL" id="CAH1985637.1"/>
    </source>
</evidence>
<accession>A0A9P0KWF4</accession>
<keyword evidence="12" id="KW-1185">Reference proteome</keyword>
<dbReference type="Gene3D" id="1.10.442.10">
    <property type="entry name" value="Cytochrome c oxidase subunit IV"/>
    <property type="match status" value="1"/>
</dbReference>
<evidence type="ECO:0000256" key="4">
    <source>
        <dbReference type="ARBA" id="ARBA00022792"/>
    </source>
</evidence>
<dbReference type="GO" id="GO:0005743">
    <property type="term" value="C:mitochondrial inner membrane"/>
    <property type="evidence" value="ECO:0007669"/>
    <property type="project" value="UniProtKB-SubCell"/>
</dbReference>
<comment type="caution">
    <text evidence="11">The sequence shown here is derived from an EMBL/GenBank/DDBJ whole genome shotgun (WGS) entry which is preliminary data.</text>
</comment>
<gene>
    <name evidence="11" type="ORF">ACAOBT_LOCUS16789</name>
</gene>
<dbReference type="Proteomes" id="UP001152888">
    <property type="component" value="Unassembled WGS sequence"/>
</dbReference>
<dbReference type="InterPro" id="IPR036639">
    <property type="entry name" value="Cyt_c_oxidase_su4_sf"/>
</dbReference>
<keyword evidence="4 10" id="KW-0999">Mitochondrion inner membrane</keyword>
<comment type="pathway">
    <text evidence="10">Energy metabolism; oxidative phosphorylation.</text>
</comment>
<organism evidence="11 12">
    <name type="scientific">Acanthoscelides obtectus</name>
    <name type="common">Bean weevil</name>
    <name type="synonym">Bruchus obtectus</name>
    <dbReference type="NCBI Taxonomy" id="200917"/>
    <lineage>
        <taxon>Eukaryota</taxon>
        <taxon>Metazoa</taxon>
        <taxon>Ecdysozoa</taxon>
        <taxon>Arthropoda</taxon>
        <taxon>Hexapoda</taxon>
        <taxon>Insecta</taxon>
        <taxon>Pterygota</taxon>
        <taxon>Neoptera</taxon>
        <taxon>Endopterygota</taxon>
        <taxon>Coleoptera</taxon>
        <taxon>Polyphaga</taxon>
        <taxon>Cucujiformia</taxon>
        <taxon>Chrysomeloidea</taxon>
        <taxon>Chrysomelidae</taxon>
        <taxon>Bruchinae</taxon>
        <taxon>Bruchini</taxon>
        <taxon>Acanthoscelides</taxon>
    </lineage>
</organism>
<evidence type="ECO:0000256" key="1">
    <source>
        <dbReference type="ARBA" id="ARBA00004434"/>
    </source>
</evidence>
<dbReference type="FunFam" id="1.10.442.10:FF:000001">
    <property type="entry name" value="Cytochrome c oxidase subunit 4 isoform 1"/>
    <property type="match status" value="1"/>
</dbReference>
<name>A0A9P0KWF4_ACAOB</name>
<evidence type="ECO:0000256" key="3">
    <source>
        <dbReference type="ARBA" id="ARBA00022692"/>
    </source>
</evidence>
<feature type="transmembrane region" description="Helical" evidence="10">
    <location>
        <begin position="110"/>
        <end position="135"/>
    </location>
</feature>
<keyword evidence="9 10" id="KW-0472">Membrane</keyword>
<keyword evidence="7" id="KW-0560">Oxidoreductase</keyword>
<evidence type="ECO:0000256" key="7">
    <source>
        <dbReference type="ARBA" id="ARBA00023002"/>
    </source>
</evidence>
<comment type="function">
    <text evidence="10">Component of the cytochrome c oxidase, the last enzyme in the mitochondrial electron transport chain which drives oxidative phosphorylation.</text>
</comment>
<dbReference type="PANTHER" id="PTHR10707:SF10">
    <property type="entry name" value="CYTOCHROME C OXIDASE SUBUNIT 4"/>
    <property type="match status" value="1"/>
</dbReference>
<dbReference type="Pfam" id="PF02936">
    <property type="entry name" value="COX4"/>
    <property type="match status" value="1"/>
</dbReference>
<evidence type="ECO:0000256" key="6">
    <source>
        <dbReference type="ARBA" id="ARBA00022989"/>
    </source>
</evidence>
<evidence type="ECO:0000256" key="8">
    <source>
        <dbReference type="ARBA" id="ARBA00023128"/>
    </source>
</evidence>
<dbReference type="EMBL" id="CAKOFQ010006983">
    <property type="protein sequence ID" value="CAH1985637.1"/>
    <property type="molecule type" value="Genomic_DNA"/>
</dbReference>
<evidence type="ECO:0000256" key="9">
    <source>
        <dbReference type="ARBA" id="ARBA00023136"/>
    </source>
</evidence>
<sequence length="198" mass="23646">MLLQVVNRMRPLQQRRLMGYFLPNRDQYWLKRIGTREMVGYGMNGTPMYIDTVNFPFSAIRYKETTPEIQALYEKQKGNWKLLTKEEKKALYRANFCQTYSEMLAPTGEWMGVMGAGLILSCIGVWIFILFHLFVIKRQKPDSFKPAHKRAQLRRIIDMQADPILGMCADWDYDKMEWRVKRWWYPPNPFVKCLDDQE</sequence>
<comment type="subunit">
    <text evidence="10">Component of the cytochrome c oxidase (complex IV, CIV), a multisubunit enzyme composed of 14 subunits.</text>
</comment>
<keyword evidence="5" id="KW-0809">Transit peptide</keyword>
<dbReference type="CDD" id="cd00922">
    <property type="entry name" value="Cyt_c_Oxidase_IV"/>
    <property type="match status" value="1"/>
</dbReference>
<dbReference type="OrthoDB" id="186013at2759"/>
<dbReference type="InterPro" id="IPR004203">
    <property type="entry name" value="Cyt_c_oxidase_su4_fam"/>
</dbReference>
<dbReference type="InterPro" id="IPR013288">
    <property type="entry name" value="Cyt_c_oxidase_su4"/>
</dbReference>
<dbReference type="SUPFAM" id="SSF81406">
    <property type="entry name" value="Mitochondrial cytochrome c oxidase subunit IV"/>
    <property type="match status" value="1"/>
</dbReference>
<evidence type="ECO:0000256" key="2">
    <source>
        <dbReference type="ARBA" id="ARBA00008135"/>
    </source>
</evidence>
<keyword evidence="6 10" id="KW-1133">Transmembrane helix</keyword>
<dbReference type="AlphaFoldDB" id="A0A9P0KWF4"/>
<comment type="subcellular location">
    <subcellularLocation>
        <location evidence="1 10">Mitochondrion inner membrane</location>
        <topology evidence="1 10">Single-pass membrane protein</topology>
    </subcellularLocation>
</comment>
<reference evidence="11" key="1">
    <citation type="submission" date="2022-03" db="EMBL/GenBank/DDBJ databases">
        <authorList>
            <person name="Sayadi A."/>
        </authorList>
    </citation>
    <scope>NUCLEOTIDE SEQUENCE</scope>
</reference>
<keyword evidence="8 10" id="KW-0496">Mitochondrion</keyword>
<dbReference type="PRINTS" id="PR01873">
    <property type="entry name" value="CYTCOXIDASE4"/>
</dbReference>
<dbReference type="GO" id="GO:0045277">
    <property type="term" value="C:respiratory chain complex IV"/>
    <property type="evidence" value="ECO:0007669"/>
    <property type="project" value="InterPro"/>
</dbReference>
<evidence type="ECO:0000256" key="5">
    <source>
        <dbReference type="ARBA" id="ARBA00022946"/>
    </source>
</evidence>